<evidence type="ECO:0000256" key="2">
    <source>
        <dbReference type="ARBA" id="ARBA00022776"/>
    </source>
</evidence>
<accession>A0A0K0ECR5</accession>
<keyword evidence="3" id="KW-0833">Ubl conjugation pathway</keyword>
<feature type="domain" description="Anaphase-promoting complex subunit 4-like WD40" evidence="5">
    <location>
        <begin position="37"/>
        <end position="140"/>
    </location>
</feature>
<keyword evidence="4" id="KW-0131">Cell cycle</keyword>
<evidence type="ECO:0000313" key="8">
    <source>
        <dbReference type="WBParaSite" id="TCONS_00009392.p1"/>
    </source>
</evidence>
<dbReference type="Pfam" id="PF12894">
    <property type="entry name" value="ANAPC4_WD40"/>
    <property type="match status" value="1"/>
</dbReference>
<dbReference type="AlphaFoldDB" id="A0A0K0ECR5"/>
<evidence type="ECO:0000259" key="5">
    <source>
        <dbReference type="Pfam" id="PF12894"/>
    </source>
</evidence>
<dbReference type="STRING" id="6248.A0A0K0ECR5"/>
<dbReference type="InterPro" id="IPR036322">
    <property type="entry name" value="WD40_repeat_dom_sf"/>
</dbReference>
<dbReference type="InterPro" id="IPR024977">
    <property type="entry name" value="Apc4-like_WD40_dom"/>
</dbReference>
<evidence type="ECO:0000256" key="3">
    <source>
        <dbReference type="ARBA" id="ARBA00022786"/>
    </source>
</evidence>
<dbReference type="InterPro" id="IPR015943">
    <property type="entry name" value="WD40/YVTN_repeat-like_dom_sf"/>
</dbReference>
<dbReference type="WBParaSite" id="SSTP_0000728000.1">
    <property type="protein sequence ID" value="SSTP_0000728000.1"/>
    <property type="gene ID" value="SSTP_0000728000"/>
</dbReference>
<reference evidence="7" key="1">
    <citation type="submission" date="2015-08" db="UniProtKB">
        <authorList>
            <consortium name="WormBaseParasite"/>
        </authorList>
    </citation>
    <scope>IDENTIFICATION</scope>
</reference>
<name>A0A0K0ECR5_STRER</name>
<dbReference type="SUPFAM" id="SSF50978">
    <property type="entry name" value="WD40 repeat-like"/>
    <property type="match status" value="1"/>
</dbReference>
<keyword evidence="6" id="KW-1185">Reference proteome</keyword>
<keyword evidence="2" id="KW-0498">Mitosis</keyword>
<dbReference type="InterPro" id="IPR024789">
    <property type="entry name" value="APC4"/>
</dbReference>
<evidence type="ECO:0000313" key="7">
    <source>
        <dbReference type="WBParaSite" id="SSTP_0000728000.1"/>
    </source>
</evidence>
<dbReference type="Gene3D" id="2.130.10.10">
    <property type="entry name" value="YVTN repeat-like/Quinoprotein amine dehydrogenase"/>
    <property type="match status" value="1"/>
</dbReference>
<dbReference type="GO" id="GO:0005680">
    <property type="term" value="C:anaphase-promoting complex"/>
    <property type="evidence" value="ECO:0007669"/>
    <property type="project" value="InterPro"/>
</dbReference>
<protein>
    <submittedName>
        <fullName evidence="7 8">ANAPC4_WD40 domain-containing protein</fullName>
    </submittedName>
</protein>
<evidence type="ECO:0000256" key="4">
    <source>
        <dbReference type="ARBA" id="ARBA00023306"/>
    </source>
</evidence>
<dbReference type="Proteomes" id="UP000035681">
    <property type="component" value="Unplaced"/>
</dbReference>
<evidence type="ECO:0000313" key="6">
    <source>
        <dbReference type="Proteomes" id="UP000035681"/>
    </source>
</evidence>
<dbReference type="GO" id="GO:0031145">
    <property type="term" value="P:anaphase-promoting complex-dependent catabolic process"/>
    <property type="evidence" value="ECO:0007669"/>
    <property type="project" value="InterPro"/>
</dbReference>
<keyword evidence="1" id="KW-0132">Cell division</keyword>
<dbReference type="GO" id="GO:0034399">
    <property type="term" value="C:nuclear periphery"/>
    <property type="evidence" value="ECO:0007669"/>
    <property type="project" value="TreeGrafter"/>
</dbReference>
<proteinExistence type="predicted"/>
<dbReference type="GO" id="GO:0051301">
    <property type="term" value="P:cell division"/>
    <property type="evidence" value="ECO:0007669"/>
    <property type="project" value="UniProtKB-KW"/>
</dbReference>
<dbReference type="PANTHER" id="PTHR13260:SF0">
    <property type="entry name" value="ANAPHASE-PROMOTING COMPLEX SUBUNIT 4"/>
    <property type="match status" value="1"/>
</dbReference>
<sequence>MDRQKVDVESTNVLCRSTPFIEDSKSYKSSFPVHIAKWNPIHDSLVIASKKGDICLRRGGYKKSWKINVERIRGIYYEELGSLQKEYDCGTTLECMEWSPNGLYLAVSMTNGYLHILDYETGQVRYSQKFNFTITKMKWQWYIEYDAVKKFSQNFFESSQINVRFPNFYEEEESNRERFAGTMATKEFCTENVPKDLFGTILFVVTDQDLLIHALSCGIFPVARFNAPFEQFGNFDWTSSVVNDINYDMSSRVLFVSYSGMAMAYPSYPSEIGVPEGNPSEQSMGTNTHVVEFKLDFGSINSIANIFLLACRWAHLYFSAIYIRSVFDYAVSNWREQISTISNMFKASADDNNQVKNLTKELAKLIMFGLSSPKAMYHFRFKIRSEGVRSIYDIIYTKFTALAKLINGPLRIGLLMVNDAHTRLSEETRSLGHNFLCKKTSELFKCHEDSVNIQALSRIVDDFQRNFEQERGSMLQLVRFMYSCQPASSNFTVNKKKKAESTKILSVNYPLDYNGMVDYLITNRIQPKHPESTLKKFLVDCGLPEYLDGDGIDEFINTCFLQNYRQAKMNEYISLNKKNEIIREDEELKFVDEMYCEMHNIDKNLYKTALKKMTTIPEGIKTIFNILDKKTEVYLKNGIVEGKFCKLYNIELAHPIEHDKFLIFPNGRMTKEFDIDGNITRCSIDAQSTYVLHYLVFRKNLGTVSWNSVDSDGTIKVIRQIGVPNITCDEGTFEDEKQLTVLTTGLEVRARKSVVDCGVNENCSIVGLIKLSEGSNPDLNYPFILDPNFGEVYIENNLDDYFVADKILIHKHFNIAGTISRDSNKIMCFKISSQKIEKIYKLFNL</sequence>
<dbReference type="GO" id="GO:0070979">
    <property type="term" value="P:protein K11-linked ubiquitination"/>
    <property type="evidence" value="ECO:0007669"/>
    <property type="project" value="TreeGrafter"/>
</dbReference>
<dbReference type="PANTHER" id="PTHR13260">
    <property type="entry name" value="ANAPHASE PROMOTING COMPLEX SUBUNIT 4 APC4"/>
    <property type="match status" value="1"/>
</dbReference>
<organism evidence="7">
    <name type="scientific">Strongyloides stercoralis</name>
    <name type="common">Threadworm</name>
    <dbReference type="NCBI Taxonomy" id="6248"/>
    <lineage>
        <taxon>Eukaryota</taxon>
        <taxon>Metazoa</taxon>
        <taxon>Ecdysozoa</taxon>
        <taxon>Nematoda</taxon>
        <taxon>Chromadorea</taxon>
        <taxon>Rhabditida</taxon>
        <taxon>Tylenchina</taxon>
        <taxon>Panagrolaimomorpha</taxon>
        <taxon>Strongyloidoidea</taxon>
        <taxon>Strongyloididae</taxon>
        <taxon>Strongyloides</taxon>
    </lineage>
</organism>
<evidence type="ECO:0000256" key="1">
    <source>
        <dbReference type="ARBA" id="ARBA00022618"/>
    </source>
</evidence>
<dbReference type="WBParaSite" id="TCONS_00009392.p1">
    <property type="protein sequence ID" value="TCONS_00009392.p1"/>
    <property type="gene ID" value="XLOC_007210"/>
</dbReference>